<organism evidence="13">
    <name type="scientific">Vibrio vulnificus</name>
    <dbReference type="NCBI Taxonomy" id="672"/>
    <lineage>
        <taxon>Bacteria</taxon>
        <taxon>Pseudomonadati</taxon>
        <taxon>Pseudomonadota</taxon>
        <taxon>Gammaproteobacteria</taxon>
        <taxon>Vibrionales</taxon>
        <taxon>Vibrionaceae</taxon>
        <taxon>Vibrio</taxon>
    </lineage>
</organism>
<name>A0A8H9N1A6_VIBVL</name>
<dbReference type="Pfam" id="PF02867">
    <property type="entry name" value="Ribonuc_red_lgC"/>
    <property type="match status" value="1"/>
</dbReference>
<dbReference type="Pfam" id="PF00317">
    <property type="entry name" value="Ribonuc_red_lgN"/>
    <property type="match status" value="1"/>
</dbReference>
<accession>A0A8H9N1A6</accession>
<dbReference type="InterPro" id="IPR013509">
    <property type="entry name" value="RNR_lsu_N"/>
</dbReference>
<protein>
    <recommendedName>
        <fullName evidence="2 11">Ribonucleoside-diphosphate reductase</fullName>
        <ecNumber evidence="2 11">1.17.4.1</ecNumber>
    </recommendedName>
</protein>
<comment type="function">
    <text evidence="11">Provides the precursors necessary for DNA synthesis. Catalyzes the biosynthesis of deoxyribonucleotides from the corresponding ribonucleotides.</text>
</comment>
<evidence type="ECO:0000256" key="6">
    <source>
        <dbReference type="ARBA" id="ARBA00023002"/>
    </source>
</evidence>
<evidence type="ECO:0000256" key="3">
    <source>
        <dbReference type="ARBA" id="ARBA00022533"/>
    </source>
</evidence>
<gene>
    <name evidence="13" type="ORF">I7730_14375</name>
</gene>
<comment type="caution">
    <text evidence="13">The sequence shown here is derived from an EMBL/GenBank/DDBJ whole genome shotgun (WGS) entry which is preliminary data.</text>
</comment>
<dbReference type="InterPro" id="IPR005144">
    <property type="entry name" value="ATP-cone_dom"/>
</dbReference>
<dbReference type="FunFam" id="1.10.1650.20:FF:000001">
    <property type="entry name" value="Ribonucleoside-diphosphate reductase"/>
    <property type="match status" value="1"/>
</dbReference>
<reference evidence="13" key="1">
    <citation type="journal article" date="2018" name="Genome Biol.">
        <title>SKESA: strategic k-mer extension for scrupulous assemblies.</title>
        <authorList>
            <person name="Souvorov A."/>
            <person name="Agarwala R."/>
            <person name="Lipman D.J."/>
        </authorList>
    </citation>
    <scope>NUCLEOTIDE SEQUENCE</scope>
    <source>
        <strain evidence="13">BCW_3452</strain>
    </source>
</reference>
<keyword evidence="6 11" id="KW-0560">Oxidoreductase</keyword>
<dbReference type="NCBIfam" id="TIGR02506">
    <property type="entry name" value="NrdE_NrdA"/>
    <property type="match status" value="1"/>
</dbReference>
<dbReference type="GO" id="GO:0004748">
    <property type="term" value="F:ribonucleoside-diphosphate reductase activity, thioredoxin disulfide as acceptor"/>
    <property type="evidence" value="ECO:0007669"/>
    <property type="project" value="UniProtKB-EC"/>
</dbReference>
<keyword evidence="8" id="KW-1015">Disulfide bond</keyword>
<comment type="catalytic activity">
    <reaction evidence="9 11">
        <text>a 2'-deoxyribonucleoside 5'-diphosphate + [thioredoxin]-disulfide + H2O = a ribonucleoside 5'-diphosphate + [thioredoxin]-dithiol</text>
        <dbReference type="Rhea" id="RHEA:23252"/>
        <dbReference type="Rhea" id="RHEA-COMP:10698"/>
        <dbReference type="Rhea" id="RHEA-COMP:10700"/>
        <dbReference type="ChEBI" id="CHEBI:15377"/>
        <dbReference type="ChEBI" id="CHEBI:29950"/>
        <dbReference type="ChEBI" id="CHEBI:50058"/>
        <dbReference type="ChEBI" id="CHEBI:57930"/>
        <dbReference type="ChEBI" id="CHEBI:73316"/>
        <dbReference type="EC" id="1.17.4.1"/>
    </reaction>
</comment>
<reference evidence="13" key="2">
    <citation type="submission" date="2019-01" db="EMBL/GenBank/DDBJ databases">
        <authorList>
            <consortium name="NCBI Pathogen Detection Project"/>
        </authorList>
    </citation>
    <scope>NUCLEOTIDE SEQUENCE</scope>
    <source>
        <strain evidence="13">BCW_3452</strain>
    </source>
</reference>
<dbReference type="Gene3D" id="1.10.1650.20">
    <property type="match status" value="1"/>
</dbReference>
<dbReference type="PROSITE" id="PS51161">
    <property type="entry name" value="ATP_CONE"/>
    <property type="match status" value="1"/>
</dbReference>
<evidence type="ECO:0000256" key="5">
    <source>
        <dbReference type="ARBA" id="ARBA00022840"/>
    </source>
</evidence>
<dbReference type="UniPathway" id="UPA00326"/>
<dbReference type="InterPro" id="IPR039718">
    <property type="entry name" value="Rrm1"/>
</dbReference>
<dbReference type="AlphaFoldDB" id="A0A8H9N1A6"/>
<dbReference type="InterPro" id="IPR000788">
    <property type="entry name" value="RNR_lg_C"/>
</dbReference>
<dbReference type="Pfam" id="PF03477">
    <property type="entry name" value="ATP-cone"/>
    <property type="match status" value="1"/>
</dbReference>
<evidence type="ECO:0000256" key="7">
    <source>
        <dbReference type="ARBA" id="ARBA00023116"/>
    </source>
</evidence>
<evidence type="ECO:0000256" key="8">
    <source>
        <dbReference type="ARBA" id="ARBA00023157"/>
    </source>
</evidence>
<keyword evidence="5 10" id="KW-0067">ATP-binding</keyword>
<dbReference type="SUPFAM" id="SSF51998">
    <property type="entry name" value="PFL-like glycyl radical enzymes"/>
    <property type="match status" value="1"/>
</dbReference>
<dbReference type="PROSITE" id="PS00089">
    <property type="entry name" value="RIBORED_LARGE"/>
    <property type="match status" value="1"/>
</dbReference>
<dbReference type="InterPro" id="IPR013346">
    <property type="entry name" value="NrdE_NrdA_C"/>
</dbReference>
<evidence type="ECO:0000256" key="10">
    <source>
        <dbReference type="PROSITE-ProRule" id="PRU00492"/>
    </source>
</evidence>
<dbReference type="PANTHER" id="PTHR11573">
    <property type="entry name" value="RIBONUCLEOSIDE-DIPHOSPHATE REDUCTASE LARGE CHAIN"/>
    <property type="match status" value="1"/>
</dbReference>
<dbReference type="PRINTS" id="PR01183">
    <property type="entry name" value="RIBORDTASEM1"/>
</dbReference>
<dbReference type="GO" id="GO:0009263">
    <property type="term" value="P:deoxyribonucleotide biosynthetic process"/>
    <property type="evidence" value="ECO:0007669"/>
    <property type="project" value="UniProtKB-KW"/>
</dbReference>
<evidence type="ECO:0000256" key="4">
    <source>
        <dbReference type="ARBA" id="ARBA00022741"/>
    </source>
</evidence>
<keyword evidence="3" id="KW-0021">Allosteric enzyme</keyword>
<evidence type="ECO:0000256" key="2">
    <source>
        <dbReference type="ARBA" id="ARBA00012274"/>
    </source>
</evidence>
<evidence type="ECO:0000256" key="9">
    <source>
        <dbReference type="ARBA" id="ARBA00047754"/>
    </source>
</evidence>
<evidence type="ECO:0000256" key="1">
    <source>
        <dbReference type="ARBA" id="ARBA00010406"/>
    </source>
</evidence>
<feature type="domain" description="ATP-cone" evidence="12">
    <location>
        <begin position="31"/>
        <end position="120"/>
    </location>
</feature>
<evidence type="ECO:0000256" key="11">
    <source>
        <dbReference type="RuleBase" id="RU003410"/>
    </source>
</evidence>
<dbReference type="InterPro" id="IPR008926">
    <property type="entry name" value="RNR_R1-su_N"/>
</dbReference>
<sequence length="794" mass="88964">MTDSKTEGRNLKNEGFFAPIVELPTTPIDQIRVLKRDGTKEKIDWCKVAKVIRWASEGYNVSESQIELKSQIQFYDGITTVEIHRIVVKAAADLISAEEPDYQFVAANLLMFHLRKVAYGEFTPPHLYDHTKRLVDAGMYDPELLELYSKEEFDEMNSMIDHKLDFTFAYAAVKQFEGKYLTKNRVTGKVFDTPQMSYILIAASLHSRVAKEKRMDAIRAFYSETSNRKLSLPTPIMSGVRSKTRQFSSCVLIESGDSLDSINAAASSIVKYVSQRAGIGINAGALRGLGSEIRGGEAFHTGVIPFYKYFQTAVKCCSQGGVRGGAATVFYPFWHSEAQSLLVLKNNKGVEENRVRHMDYSPQFSRLAYQRLKDGGKITLFSPSDVPGLLDAFYSNQDEFERLYVKYESDRSILEKNTTTQVSAQEFFTLFGMERSSTGRIYLQNIDHCNDFGSFLPDVAPIKQSNLCMEITLPTKPVINVDSSEGEVALCTLAGINLGELDINDLSSLEQTCMVAVRALDELIDYQDYPIPSAKEGTLARRSLGIGVINFAYMLAKNGLKYSDGSANNLTHRVFEAIQFYLIKASVELAKEKGACKWFHETKYSKGILPIDCYKKEVDKYHSQDLEMDWEWLRGEVLKYGMRNSTLSALMPSETSSQIYNATNGIEPPRGLVSVKASKDGILKQVVPDIETIGHKYELLWDIPNNKGYLTLVGLMQKFVDQSISANTNYDPERFESGKVSMTQILRDIMFAYSLGVKTLYYHNTRDGATDGQAEPGTVVEKEDSDCAGGGCKL</sequence>
<comment type="similarity">
    <text evidence="1 11">Belongs to the ribonucleoside diphosphate reductase large chain family.</text>
</comment>
<dbReference type="NCBIfam" id="NF006578">
    <property type="entry name" value="PRK09103.1"/>
    <property type="match status" value="1"/>
</dbReference>
<dbReference type="EMBL" id="DACRBY010000017">
    <property type="protein sequence ID" value="HAS8540973.1"/>
    <property type="molecule type" value="Genomic_DNA"/>
</dbReference>
<dbReference type="PANTHER" id="PTHR11573:SF6">
    <property type="entry name" value="RIBONUCLEOSIDE-DIPHOSPHATE REDUCTASE LARGE SUBUNIT"/>
    <property type="match status" value="1"/>
</dbReference>
<keyword evidence="4 10" id="KW-0547">Nucleotide-binding</keyword>
<dbReference type="SUPFAM" id="SSF48168">
    <property type="entry name" value="R1 subunit of ribonucleotide reductase, N-terminal domain"/>
    <property type="match status" value="1"/>
</dbReference>
<evidence type="ECO:0000259" key="12">
    <source>
        <dbReference type="PROSITE" id="PS51161"/>
    </source>
</evidence>
<keyword evidence="7 11" id="KW-0215">Deoxyribonucleotide synthesis</keyword>
<proteinExistence type="inferred from homology"/>
<dbReference type="GO" id="GO:0005971">
    <property type="term" value="C:ribonucleoside-diphosphate reductase complex"/>
    <property type="evidence" value="ECO:0007669"/>
    <property type="project" value="TreeGrafter"/>
</dbReference>
<dbReference type="EC" id="1.17.4.1" evidence="2 11"/>
<dbReference type="GO" id="GO:0005524">
    <property type="term" value="F:ATP binding"/>
    <property type="evidence" value="ECO:0007669"/>
    <property type="project" value="UniProtKB-UniRule"/>
</dbReference>
<evidence type="ECO:0000313" key="13">
    <source>
        <dbReference type="EMBL" id="HAS8540973.1"/>
    </source>
</evidence>
<dbReference type="Gene3D" id="3.20.70.20">
    <property type="match status" value="1"/>
</dbReference>
<dbReference type="Proteomes" id="UP000863257">
    <property type="component" value="Unassembled WGS sequence"/>
</dbReference>